<sequence>MYTKMNFLPLFWIGIVLVLPLGSNGNVIPLTDSDFDEMTSQNKVMVKFYTNSCGYCKEMAEPYNDLAKELKDTGSDIKAAEVDCDKYRNSCVKGGVKSIPTLKYYRNGYPTEYKGYRTAKSMLQWLTSQPTQDVQSALHTLLSDV</sequence>
<dbReference type="GO" id="GO:0006457">
    <property type="term" value="P:protein folding"/>
    <property type="evidence" value="ECO:0007669"/>
    <property type="project" value="TreeGrafter"/>
</dbReference>
<feature type="domain" description="Thioredoxin" evidence="2">
    <location>
        <begin position="8"/>
        <end position="131"/>
    </location>
</feature>
<dbReference type="Pfam" id="PF00085">
    <property type="entry name" value="Thioredoxin"/>
    <property type="match status" value="1"/>
</dbReference>
<keyword evidence="4" id="KW-1185">Reference proteome</keyword>
<reference evidence="3 4" key="1">
    <citation type="journal article" date="2018" name="Elife">
        <title>Firefly genomes illuminate parallel origins of bioluminescence in beetles.</title>
        <authorList>
            <person name="Fallon T.R."/>
            <person name="Lower S.E."/>
            <person name="Chang C.H."/>
            <person name="Bessho-Uehara M."/>
            <person name="Martin G.J."/>
            <person name="Bewick A.J."/>
            <person name="Behringer M."/>
            <person name="Debat H.J."/>
            <person name="Wong I."/>
            <person name="Day J.C."/>
            <person name="Suvorov A."/>
            <person name="Silva C.J."/>
            <person name="Stanger-Hall K.F."/>
            <person name="Hall D.W."/>
            <person name="Schmitz R.J."/>
            <person name="Nelson D.R."/>
            <person name="Lewis S.M."/>
            <person name="Shigenobu S."/>
            <person name="Bybee S.M."/>
            <person name="Larracuente A.M."/>
            <person name="Oba Y."/>
            <person name="Weng J.K."/>
        </authorList>
    </citation>
    <scope>NUCLEOTIDE SEQUENCE [LARGE SCALE GENOMIC DNA]</scope>
    <source>
        <strain evidence="3">1611_PpyrPB1</strain>
        <tissue evidence="3">Whole body</tissue>
    </source>
</reference>
<dbReference type="Gene3D" id="3.40.30.10">
    <property type="entry name" value="Glutaredoxin"/>
    <property type="match status" value="1"/>
</dbReference>
<dbReference type="Proteomes" id="UP000327044">
    <property type="component" value="Unassembled WGS sequence"/>
</dbReference>
<evidence type="ECO:0000313" key="3">
    <source>
        <dbReference type="EMBL" id="KAB0796275.1"/>
    </source>
</evidence>
<dbReference type="SUPFAM" id="SSF52833">
    <property type="entry name" value="Thioredoxin-like"/>
    <property type="match status" value="1"/>
</dbReference>
<dbReference type="GO" id="GO:0005783">
    <property type="term" value="C:endoplasmic reticulum"/>
    <property type="evidence" value="ECO:0007669"/>
    <property type="project" value="TreeGrafter"/>
</dbReference>
<gene>
    <name evidence="3" type="ORF">PPYR_10336</name>
</gene>
<dbReference type="InterPro" id="IPR013766">
    <property type="entry name" value="Thioredoxin_domain"/>
</dbReference>
<feature type="chain" id="PRO_5024285760" description="Thioredoxin domain-containing protein" evidence="1">
    <location>
        <begin position="26"/>
        <end position="145"/>
    </location>
</feature>
<dbReference type="PROSITE" id="PS51352">
    <property type="entry name" value="THIOREDOXIN_2"/>
    <property type="match status" value="1"/>
</dbReference>
<dbReference type="InParanoid" id="A0A5N4AG17"/>
<dbReference type="AlphaFoldDB" id="A0A5N4AG17"/>
<evidence type="ECO:0000313" key="4">
    <source>
        <dbReference type="Proteomes" id="UP000327044"/>
    </source>
</evidence>
<proteinExistence type="predicted"/>
<evidence type="ECO:0000259" key="2">
    <source>
        <dbReference type="PROSITE" id="PS51352"/>
    </source>
</evidence>
<keyword evidence="1" id="KW-0732">Signal</keyword>
<dbReference type="CDD" id="cd02961">
    <property type="entry name" value="PDI_a_family"/>
    <property type="match status" value="1"/>
</dbReference>
<dbReference type="EMBL" id="VVIM01000007">
    <property type="protein sequence ID" value="KAB0796275.1"/>
    <property type="molecule type" value="Genomic_DNA"/>
</dbReference>
<evidence type="ECO:0000256" key="1">
    <source>
        <dbReference type="SAM" id="SignalP"/>
    </source>
</evidence>
<protein>
    <recommendedName>
        <fullName evidence="2">Thioredoxin domain-containing protein</fullName>
    </recommendedName>
</protein>
<comment type="caution">
    <text evidence="3">The sequence shown here is derived from an EMBL/GenBank/DDBJ whole genome shotgun (WGS) entry which is preliminary data.</text>
</comment>
<dbReference type="PANTHER" id="PTHR45672">
    <property type="entry name" value="PROTEIN DISULFIDE-ISOMERASE C17H9.14C-RELATED"/>
    <property type="match status" value="1"/>
</dbReference>
<organism evidence="3 4">
    <name type="scientific">Photinus pyralis</name>
    <name type="common">Common eastern firefly</name>
    <name type="synonym">Lampyris pyralis</name>
    <dbReference type="NCBI Taxonomy" id="7054"/>
    <lineage>
        <taxon>Eukaryota</taxon>
        <taxon>Metazoa</taxon>
        <taxon>Ecdysozoa</taxon>
        <taxon>Arthropoda</taxon>
        <taxon>Hexapoda</taxon>
        <taxon>Insecta</taxon>
        <taxon>Pterygota</taxon>
        <taxon>Neoptera</taxon>
        <taxon>Endopterygota</taxon>
        <taxon>Coleoptera</taxon>
        <taxon>Polyphaga</taxon>
        <taxon>Elateriformia</taxon>
        <taxon>Elateroidea</taxon>
        <taxon>Lampyridae</taxon>
        <taxon>Lampyrinae</taxon>
        <taxon>Photinus</taxon>
    </lineage>
</organism>
<dbReference type="InterPro" id="IPR036249">
    <property type="entry name" value="Thioredoxin-like_sf"/>
</dbReference>
<dbReference type="OrthoDB" id="74910at2759"/>
<accession>A0A5N4AG17</accession>
<name>A0A5N4AG17_PHOPY</name>
<dbReference type="GO" id="GO:0003756">
    <property type="term" value="F:protein disulfide isomerase activity"/>
    <property type="evidence" value="ECO:0007669"/>
    <property type="project" value="TreeGrafter"/>
</dbReference>
<dbReference type="InterPro" id="IPR051063">
    <property type="entry name" value="PDI"/>
</dbReference>
<feature type="signal peptide" evidence="1">
    <location>
        <begin position="1"/>
        <end position="25"/>
    </location>
</feature>